<dbReference type="PROSITE" id="PS51318">
    <property type="entry name" value="TAT"/>
    <property type="match status" value="1"/>
</dbReference>
<dbReference type="Gene3D" id="3.40.190.10">
    <property type="entry name" value="Periplasmic binding protein-like II"/>
    <property type="match status" value="2"/>
</dbReference>
<evidence type="ECO:0000256" key="5">
    <source>
        <dbReference type="ARBA" id="ARBA00023288"/>
    </source>
</evidence>
<dbReference type="Proteomes" id="UP001596456">
    <property type="component" value="Unassembled WGS sequence"/>
</dbReference>
<evidence type="ECO:0000256" key="6">
    <source>
        <dbReference type="PIRNR" id="PIRNR002854"/>
    </source>
</evidence>
<dbReference type="PIRSF" id="PIRSF002854">
    <property type="entry name" value="MetQ"/>
    <property type="match status" value="1"/>
</dbReference>
<proteinExistence type="inferred from homology"/>
<evidence type="ECO:0000256" key="1">
    <source>
        <dbReference type="ARBA" id="ARBA00004635"/>
    </source>
</evidence>
<dbReference type="PANTHER" id="PTHR30429">
    <property type="entry name" value="D-METHIONINE-BINDING LIPOPROTEIN METQ"/>
    <property type="match status" value="1"/>
</dbReference>
<evidence type="ECO:0000313" key="8">
    <source>
        <dbReference type="Proteomes" id="UP001596456"/>
    </source>
</evidence>
<gene>
    <name evidence="7" type="ORF">ACFQPS_06210</name>
</gene>
<dbReference type="SUPFAM" id="SSF53850">
    <property type="entry name" value="Periplasmic binding protein-like II"/>
    <property type="match status" value="1"/>
</dbReference>
<keyword evidence="8" id="KW-1185">Reference proteome</keyword>
<dbReference type="EMBL" id="JBHTCM010000007">
    <property type="protein sequence ID" value="MFC7332749.1"/>
    <property type="molecule type" value="Genomic_DNA"/>
</dbReference>
<dbReference type="RefSeq" id="WP_377357382.1">
    <property type="nucleotide sequence ID" value="NZ_JBHTCM010000007.1"/>
</dbReference>
<keyword evidence="3" id="KW-0472">Membrane</keyword>
<keyword evidence="2" id="KW-0732">Signal</keyword>
<evidence type="ECO:0000256" key="4">
    <source>
        <dbReference type="ARBA" id="ARBA00023139"/>
    </source>
</evidence>
<name>A0ABW2KUN2_9PROT</name>
<evidence type="ECO:0000256" key="2">
    <source>
        <dbReference type="ARBA" id="ARBA00022729"/>
    </source>
</evidence>
<comment type="caution">
    <text evidence="7">The sequence shown here is derived from an EMBL/GenBank/DDBJ whole genome shotgun (WGS) entry which is preliminary data.</text>
</comment>
<dbReference type="InterPro" id="IPR004872">
    <property type="entry name" value="Lipoprotein_NlpA"/>
</dbReference>
<sequence length="275" mass="30006">MVHRPTRRHLLLSAAALTLLPVLPVLPARAGDAPLRVLASAVPHAEILTFVQRRLAPDLKLKIIEITGELRVNELTLAGDADANFYQHRPFLETEEAILKTTFAVTATVHIEPLGIYSRRVKSLDAVPEGAAVSLSSNVTNLSRGLVLLQAAGLIRLRPDLDPARRQLATPRDIVENPRRLKLLEIEPAQLPRTLDDVTLAIINGNYALQAGLVPAKDALALEPAEGNPYANLLVTVPEKAEDPRIQRLSRLLEGPEVAAFIRERYAGSVIPVHS</sequence>
<evidence type="ECO:0000313" key="7">
    <source>
        <dbReference type="EMBL" id="MFC7332749.1"/>
    </source>
</evidence>
<reference evidence="8" key="1">
    <citation type="journal article" date="2019" name="Int. J. Syst. Evol. Microbiol.">
        <title>The Global Catalogue of Microorganisms (GCM) 10K type strain sequencing project: providing services to taxonomists for standard genome sequencing and annotation.</title>
        <authorList>
            <consortium name="The Broad Institute Genomics Platform"/>
            <consortium name="The Broad Institute Genome Sequencing Center for Infectious Disease"/>
            <person name="Wu L."/>
            <person name="Ma J."/>
        </authorList>
    </citation>
    <scope>NUCLEOTIDE SEQUENCE [LARGE SCALE GENOMIC DNA]</scope>
    <source>
        <strain evidence="8">CGMCC 1.16275</strain>
    </source>
</reference>
<dbReference type="PANTHER" id="PTHR30429:SF0">
    <property type="entry name" value="METHIONINE-BINDING LIPOPROTEIN METQ"/>
    <property type="match status" value="1"/>
</dbReference>
<comment type="subcellular location">
    <subcellularLocation>
        <location evidence="1">Membrane</location>
        <topology evidence="1">Lipid-anchor</topology>
    </subcellularLocation>
</comment>
<dbReference type="Pfam" id="PF03180">
    <property type="entry name" value="Lipoprotein_9"/>
    <property type="match status" value="1"/>
</dbReference>
<dbReference type="InterPro" id="IPR006311">
    <property type="entry name" value="TAT_signal"/>
</dbReference>
<evidence type="ECO:0000256" key="3">
    <source>
        <dbReference type="ARBA" id="ARBA00023136"/>
    </source>
</evidence>
<organism evidence="7 8">
    <name type="scientific">Rhodocista pekingensis</name>
    <dbReference type="NCBI Taxonomy" id="201185"/>
    <lineage>
        <taxon>Bacteria</taxon>
        <taxon>Pseudomonadati</taxon>
        <taxon>Pseudomonadota</taxon>
        <taxon>Alphaproteobacteria</taxon>
        <taxon>Rhodospirillales</taxon>
        <taxon>Azospirillaceae</taxon>
        <taxon>Rhodocista</taxon>
    </lineage>
</organism>
<accession>A0ABW2KUN2</accession>
<keyword evidence="4" id="KW-0564">Palmitate</keyword>
<keyword evidence="5 6" id="KW-0449">Lipoprotein</keyword>
<protein>
    <recommendedName>
        <fullName evidence="6">Lipoprotein</fullName>
    </recommendedName>
</protein>
<comment type="similarity">
    <text evidence="6">Belongs to the nlpA lipoprotein family.</text>
</comment>